<name>A0A9X7B9S1_BACCE</name>
<feature type="compositionally biased region" description="Basic and acidic residues" evidence="1">
    <location>
        <begin position="260"/>
        <end position="274"/>
    </location>
</feature>
<dbReference type="Pfam" id="PF22596">
    <property type="entry name" value="Scabin-like"/>
    <property type="match status" value="1"/>
</dbReference>
<dbReference type="EMBL" id="NVDQ01000030">
    <property type="protein sequence ID" value="PFV05003.1"/>
    <property type="molecule type" value="Genomic_DNA"/>
</dbReference>
<comment type="caution">
    <text evidence="3">The sequence shown here is derived from an EMBL/GenBank/DDBJ whole genome shotgun (WGS) entry which is preliminary data.</text>
</comment>
<organism evidence="3 4">
    <name type="scientific">Bacillus cereus</name>
    <dbReference type="NCBI Taxonomy" id="1396"/>
    <lineage>
        <taxon>Bacteria</taxon>
        <taxon>Bacillati</taxon>
        <taxon>Bacillota</taxon>
        <taxon>Bacilli</taxon>
        <taxon>Bacillales</taxon>
        <taxon>Bacillaceae</taxon>
        <taxon>Bacillus</taxon>
        <taxon>Bacillus cereus group</taxon>
    </lineage>
</organism>
<dbReference type="InterPro" id="IPR054695">
    <property type="entry name" value="Pierisin-like_dom"/>
</dbReference>
<sequence>MNKITHNEFYTNYNNLDHTNGAKAAVITSIANTAVIVLQRLLMSRWPAPLTNSEPIWRSNINGEDQRERLLRYDDRGPDIIFRDGFAPNSPIQSIGRYDWSLFEYVCAFMTEDRIPFVSTTRPEVNAEGQIIQWTPNVDENSEFVYEIFAPGGIDVNRSFGEGSPYPEQREITFPGGIRPEFIRSVRQQRLNEPENRWELVRIIINPNFIGEDDLPDIIIPEGTEVVQWNPQNASKHIKEDKIQKDNIDPMKRPGSLKPDPLKDDPKNPRRIPDGEYQIKSSIDQNVVINGSNGQSNLYAYQNNHKDEQIWRFEYNKYKKAYQIISVLSNYVIVANPPKSGTSLRPENQTGEDYGYWRVIQADDGYYQLKNLADTSKVMDLRNSNIQNMTPIQLYDNNGTKAQKWSIDVVDTPLIPEGTYTISTKLNYKKVLDANDTNVMLYNSMNFHTQDWVFKYDVNKKAYKIYTKYFQNKGLFYQKENTNVSVDNIDIPDPDNLRPYWIIEYDLEQGGYLIRSLFNLTQVLHLQGSSTDDRTPILNYVVNFNKNQLWNIAPSQEKGK</sequence>
<evidence type="ECO:0000313" key="4">
    <source>
        <dbReference type="Proteomes" id="UP000226257"/>
    </source>
</evidence>
<evidence type="ECO:0000256" key="1">
    <source>
        <dbReference type="SAM" id="MobiDB-lite"/>
    </source>
</evidence>
<dbReference type="InterPro" id="IPR000772">
    <property type="entry name" value="Ricin_B_lectin"/>
</dbReference>
<dbReference type="Gene3D" id="2.80.10.50">
    <property type="match status" value="2"/>
</dbReference>
<evidence type="ECO:0000259" key="2">
    <source>
        <dbReference type="SMART" id="SM00458"/>
    </source>
</evidence>
<dbReference type="AlphaFoldDB" id="A0A9X7B9S1"/>
<feature type="domain" description="Ricin B lectin" evidence="2">
    <location>
        <begin position="275"/>
        <end position="408"/>
    </location>
</feature>
<dbReference type="Gene3D" id="3.90.210.10">
    <property type="entry name" value="Heat-Labile Enterotoxin, subunit A"/>
    <property type="match status" value="1"/>
</dbReference>
<dbReference type="SUPFAM" id="SSF56399">
    <property type="entry name" value="ADP-ribosylation"/>
    <property type="match status" value="1"/>
</dbReference>
<feature type="domain" description="Ricin B lectin" evidence="2">
    <location>
        <begin position="417"/>
        <end position="553"/>
    </location>
</feature>
<dbReference type="SMART" id="SM00458">
    <property type="entry name" value="RICIN"/>
    <property type="match status" value="2"/>
</dbReference>
<reference evidence="3 4" key="1">
    <citation type="submission" date="2017-09" db="EMBL/GenBank/DDBJ databases">
        <title>Large-scale bioinformatics analysis of Bacillus genomes uncovers conserved roles of natural products in bacterial physiology.</title>
        <authorList>
            <consortium name="Agbiome Team Llc"/>
            <person name="Bleich R.M."/>
            <person name="Grubbs K.J."/>
            <person name="Santa Maria K.C."/>
            <person name="Allen S.E."/>
            <person name="Farag S."/>
            <person name="Shank E.A."/>
            <person name="Bowers A."/>
        </authorList>
    </citation>
    <scope>NUCLEOTIDE SEQUENCE [LARGE SCALE GENOMIC DNA]</scope>
    <source>
        <strain evidence="3 4">AFS060282</strain>
    </source>
</reference>
<dbReference type="Proteomes" id="UP000226257">
    <property type="component" value="Unassembled WGS sequence"/>
</dbReference>
<dbReference type="PROSITE" id="PS50231">
    <property type="entry name" value="RICIN_B_LECTIN"/>
    <property type="match status" value="1"/>
</dbReference>
<dbReference type="Pfam" id="PF14200">
    <property type="entry name" value="RicinB_lectin_2"/>
    <property type="match status" value="1"/>
</dbReference>
<gene>
    <name evidence="3" type="ORF">COK98_18920</name>
</gene>
<dbReference type="SUPFAM" id="SSF50370">
    <property type="entry name" value="Ricin B-like lectins"/>
    <property type="match status" value="2"/>
</dbReference>
<feature type="compositionally biased region" description="Basic and acidic residues" evidence="1">
    <location>
        <begin position="237"/>
        <end position="252"/>
    </location>
</feature>
<dbReference type="InterPro" id="IPR035992">
    <property type="entry name" value="Ricin_B-like_lectins"/>
</dbReference>
<protein>
    <recommendedName>
        <fullName evidence="2">Ricin B lectin domain-containing protein</fullName>
    </recommendedName>
</protein>
<accession>A0A9X7B9S1</accession>
<feature type="region of interest" description="Disordered" evidence="1">
    <location>
        <begin position="231"/>
        <end position="275"/>
    </location>
</feature>
<evidence type="ECO:0000313" key="3">
    <source>
        <dbReference type="EMBL" id="PFV05003.1"/>
    </source>
</evidence>
<proteinExistence type="predicted"/>